<dbReference type="PANTHER" id="PTHR43319">
    <property type="entry name" value="BETA-LACTAMASE-RELATED"/>
    <property type="match status" value="1"/>
</dbReference>
<evidence type="ECO:0000313" key="2">
    <source>
        <dbReference type="EMBL" id="KAA8886085.1"/>
    </source>
</evidence>
<reference evidence="2 3" key="1">
    <citation type="submission" date="2019-09" db="EMBL/GenBank/DDBJ databases">
        <authorList>
            <person name="Wang X."/>
        </authorList>
    </citation>
    <scope>NUCLEOTIDE SEQUENCE [LARGE SCALE GENOMIC DNA]</scope>
    <source>
        <strain evidence="2 3">CICC 11023</strain>
    </source>
</reference>
<name>A0A5N0ED70_9NOCA</name>
<evidence type="ECO:0000313" key="3">
    <source>
        <dbReference type="Proteomes" id="UP000323876"/>
    </source>
</evidence>
<dbReference type="SUPFAM" id="SSF56601">
    <property type="entry name" value="beta-lactamase/transpeptidase-like"/>
    <property type="match status" value="1"/>
</dbReference>
<feature type="domain" description="Beta-lactamase-related" evidence="1">
    <location>
        <begin position="19"/>
        <end position="369"/>
    </location>
</feature>
<dbReference type="RefSeq" id="WP_150404658.1">
    <property type="nucleotide sequence ID" value="NZ_VXLC01000014.1"/>
</dbReference>
<keyword evidence="3" id="KW-1185">Reference proteome</keyword>
<organism evidence="2 3">
    <name type="scientific">Nocardia colli</name>
    <dbReference type="NCBI Taxonomy" id="2545717"/>
    <lineage>
        <taxon>Bacteria</taxon>
        <taxon>Bacillati</taxon>
        <taxon>Actinomycetota</taxon>
        <taxon>Actinomycetes</taxon>
        <taxon>Mycobacteriales</taxon>
        <taxon>Nocardiaceae</taxon>
        <taxon>Nocardia</taxon>
    </lineage>
</organism>
<dbReference type="AlphaFoldDB" id="A0A5N0ED70"/>
<comment type="caution">
    <text evidence="2">The sequence shown here is derived from an EMBL/GenBank/DDBJ whole genome shotgun (WGS) entry which is preliminary data.</text>
</comment>
<evidence type="ECO:0000259" key="1">
    <source>
        <dbReference type="Pfam" id="PF00144"/>
    </source>
</evidence>
<dbReference type="InterPro" id="IPR012338">
    <property type="entry name" value="Beta-lactam/transpept-like"/>
</dbReference>
<dbReference type="InterPro" id="IPR001466">
    <property type="entry name" value="Beta-lactam-related"/>
</dbReference>
<dbReference type="Gene3D" id="3.40.710.10">
    <property type="entry name" value="DD-peptidase/beta-lactamase superfamily"/>
    <property type="match status" value="1"/>
</dbReference>
<proteinExistence type="predicted"/>
<sequence length="388" mass="41515">MTIDGTVAPGFEAVRGAFAANFADQGDIGAAVCVYLDGRPVVDLWGGLADPDAGRPWERDTLQLVYSATKGVVAAATQLLVERGLLDLDAPVARYWPEFAAAGKGEIPVRWLLTHQAGLAAIDKPVPLADALAWTPMVDALAAQTPNWTPGTDHGYHGRTFGWLVGEVIRRITGRTVGQFLAEEIAGPYDVDFFIGLPAAQRDRVSRLVFAPKPDLDSVPDKLIPEQLRPMVAAMRDPESLANRAFQITDPPDIDFNSPAVHAAEIPASNGIGTARGLARLYASLVGEVDGKRLLTVETLTAAIREQTSGIDRVIMLPDRYATGFMLPIADLTLGGPNTFGHPGRGGSLGYADPERNLAFAYVTNYIVEGAVDLRARNLVDALETALQ</sequence>
<dbReference type="OrthoDB" id="9809635at2"/>
<protein>
    <submittedName>
        <fullName evidence="2">Beta-lactamase family protein</fullName>
    </submittedName>
</protein>
<gene>
    <name evidence="2" type="ORF">F3087_26115</name>
</gene>
<accession>A0A5N0ED70</accession>
<dbReference type="Proteomes" id="UP000323876">
    <property type="component" value="Unassembled WGS sequence"/>
</dbReference>
<dbReference type="PANTHER" id="PTHR43319:SF3">
    <property type="entry name" value="BETA-LACTAMASE-RELATED DOMAIN-CONTAINING PROTEIN"/>
    <property type="match status" value="1"/>
</dbReference>
<dbReference type="Pfam" id="PF00144">
    <property type="entry name" value="Beta-lactamase"/>
    <property type="match status" value="1"/>
</dbReference>
<dbReference type="EMBL" id="VXLC01000014">
    <property type="protein sequence ID" value="KAA8886085.1"/>
    <property type="molecule type" value="Genomic_DNA"/>
</dbReference>
<dbReference type="InterPro" id="IPR052907">
    <property type="entry name" value="Beta-lactamase/esterase"/>
</dbReference>